<dbReference type="GeneID" id="55974019"/>
<organism evidence="1 2">
    <name type="scientific">Geosmithia morbida</name>
    <dbReference type="NCBI Taxonomy" id="1094350"/>
    <lineage>
        <taxon>Eukaryota</taxon>
        <taxon>Fungi</taxon>
        <taxon>Dikarya</taxon>
        <taxon>Ascomycota</taxon>
        <taxon>Pezizomycotina</taxon>
        <taxon>Sordariomycetes</taxon>
        <taxon>Hypocreomycetidae</taxon>
        <taxon>Hypocreales</taxon>
        <taxon>Bionectriaceae</taxon>
        <taxon>Geosmithia</taxon>
    </lineage>
</organism>
<dbReference type="PANTHER" id="PTHR21308">
    <property type="entry name" value="PHYTANOYL-COA ALPHA-HYDROXYLASE"/>
    <property type="match status" value="1"/>
</dbReference>
<gene>
    <name evidence="1" type="ORF">GMORB2_7796</name>
</gene>
<dbReference type="GO" id="GO:0001561">
    <property type="term" value="P:fatty acid alpha-oxidation"/>
    <property type="evidence" value="ECO:0007669"/>
    <property type="project" value="InterPro"/>
</dbReference>
<accession>A0A9P4YV15</accession>
<dbReference type="Gene3D" id="2.60.120.620">
    <property type="entry name" value="q2cbj1_9rhob like domain"/>
    <property type="match status" value="1"/>
</dbReference>
<protein>
    <submittedName>
        <fullName evidence="1">Ectoine hydroxylase-related dioxygenase, phytanoyl-CoA dioxygenase (PhyH) family</fullName>
    </submittedName>
</protein>
<dbReference type="RefSeq" id="XP_035320855.1">
    <property type="nucleotide sequence ID" value="XM_035469761.1"/>
</dbReference>
<dbReference type="GO" id="GO:0048244">
    <property type="term" value="F:phytanoyl-CoA dioxygenase activity"/>
    <property type="evidence" value="ECO:0007669"/>
    <property type="project" value="InterPro"/>
</dbReference>
<comment type="caution">
    <text evidence="1">The sequence shown here is derived from an EMBL/GenBank/DDBJ whole genome shotgun (WGS) entry which is preliminary data.</text>
</comment>
<reference evidence="1" key="1">
    <citation type="submission" date="2020-03" db="EMBL/GenBank/DDBJ databases">
        <title>Site-based positive gene gene selection in Geosmithia morbida across the United States reveals a broad range of putative effectors and factors for local host and environmental adapation.</title>
        <authorList>
            <person name="Onufrak A."/>
            <person name="Murdoch R.W."/>
            <person name="Gazis R."/>
            <person name="Huff M."/>
            <person name="Staton M."/>
            <person name="Klingeman W."/>
            <person name="Hadziabdic D."/>
        </authorList>
    </citation>
    <scope>NUCLEOTIDE SEQUENCE</scope>
    <source>
        <strain evidence="1">1262</strain>
    </source>
</reference>
<dbReference type="Pfam" id="PF05721">
    <property type="entry name" value="PhyH"/>
    <property type="match status" value="1"/>
</dbReference>
<dbReference type="SUPFAM" id="SSF51197">
    <property type="entry name" value="Clavaminate synthase-like"/>
    <property type="match status" value="1"/>
</dbReference>
<proteinExistence type="predicted"/>
<dbReference type="InterPro" id="IPR047128">
    <property type="entry name" value="PhyH"/>
</dbReference>
<keyword evidence="1" id="KW-0223">Dioxygenase</keyword>
<dbReference type="EMBL" id="JAANYQ010000010">
    <property type="protein sequence ID" value="KAF4122203.1"/>
    <property type="molecule type" value="Genomic_DNA"/>
</dbReference>
<dbReference type="AlphaFoldDB" id="A0A9P4YV15"/>
<sequence>MPSRRLFSASSPPSVDSFASLCSRQPRAGEYPLAASIEDKVPVYSLPPYGSLSDPDREALQDEWYGVMKDGPGVLVLRNMYRDADLIDRVSGVYRSIVDGERRSNASAGDHFAAKGTNDRVWNSLSKHAAADPPSFVDYYANPYLGLVCEAWLGPGYRVTAQMNSVKPGGAPQECHRDYHIGFQTAQAAARYPRAAHLASQFLTLQGAVAHVDVPVVSGPTRLLPYSQTLDEGYMAYRLPAFRDYFADNYVSLPLSKGDGLFFNPALFHAAGSNRSADIDRMVNLLQISSGFGRPMETVETVPIVRACWEGILAMYRRQQERGSGDGGGDEENKDGNTAEALVRAVADGYPFPTNLDRNAPGPDEMTPPSEQKILRACLEEGCDTAETVRRLVELGDKSRA</sequence>
<evidence type="ECO:0000313" key="2">
    <source>
        <dbReference type="Proteomes" id="UP000749293"/>
    </source>
</evidence>
<name>A0A9P4YV15_9HYPO</name>
<dbReference type="PANTHER" id="PTHR21308:SF8">
    <property type="entry name" value="PHYTANOYL-COA DIOXYGENASE FAMILY PROTEIN (AFU_ORTHOLOGUE AFUA_2G09620)"/>
    <property type="match status" value="1"/>
</dbReference>
<dbReference type="OrthoDB" id="187894at2759"/>
<dbReference type="InterPro" id="IPR008775">
    <property type="entry name" value="Phytyl_CoA_dOase-like"/>
</dbReference>
<evidence type="ECO:0000313" key="1">
    <source>
        <dbReference type="EMBL" id="KAF4122203.1"/>
    </source>
</evidence>
<dbReference type="Proteomes" id="UP000749293">
    <property type="component" value="Unassembled WGS sequence"/>
</dbReference>
<keyword evidence="2" id="KW-1185">Reference proteome</keyword>
<keyword evidence="1" id="KW-0560">Oxidoreductase</keyword>